<feature type="transmembrane region" description="Helical" evidence="7">
    <location>
        <begin position="12"/>
        <end position="32"/>
    </location>
</feature>
<comment type="similarity">
    <text evidence="1 6">Belongs to the type-B carboxylesterase/lipase family.</text>
</comment>
<dbReference type="ESTHER" id="baccu-a0a0a1xm47">
    <property type="family name" value="OtherNon-catalytic_C"/>
</dbReference>
<dbReference type="Gene3D" id="3.40.50.1820">
    <property type="entry name" value="alpha/beta hydrolase"/>
    <property type="match status" value="1"/>
</dbReference>
<keyword evidence="7" id="KW-1133">Transmembrane helix</keyword>
<dbReference type="AlphaFoldDB" id="A0A0A1XM47"/>
<dbReference type="InterPro" id="IPR002018">
    <property type="entry name" value="CarbesteraseB"/>
</dbReference>
<dbReference type="OrthoDB" id="408631at2759"/>
<protein>
    <recommendedName>
        <fullName evidence="6">Carboxylic ester hydrolase</fullName>
        <ecNumber evidence="6">3.1.1.-</ecNumber>
    </recommendedName>
</protein>
<dbReference type="PROSITE" id="PS00122">
    <property type="entry name" value="CARBOXYLESTERASE_B_1"/>
    <property type="match status" value="1"/>
</dbReference>
<dbReference type="InterPro" id="IPR051093">
    <property type="entry name" value="Neuroligin/BSAL"/>
</dbReference>
<dbReference type="SUPFAM" id="SSF53474">
    <property type="entry name" value="alpha/beta-Hydrolases"/>
    <property type="match status" value="1"/>
</dbReference>
<evidence type="ECO:0000256" key="4">
    <source>
        <dbReference type="ARBA" id="ARBA00023157"/>
    </source>
</evidence>
<evidence type="ECO:0000259" key="8">
    <source>
        <dbReference type="Pfam" id="PF00135"/>
    </source>
</evidence>
<evidence type="ECO:0000256" key="7">
    <source>
        <dbReference type="SAM" id="Phobius"/>
    </source>
</evidence>
<evidence type="ECO:0000256" key="2">
    <source>
        <dbReference type="ARBA" id="ARBA00022487"/>
    </source>
</evidence>
<evidence type="ECO:0000256" key="6">
    <source>
        <dbReference type="RuleBase" id="RU361235"/>
    </source>
</evidence>
<keyword evidence="7" id="KW-0812">Transmembrane</keyword>
<feature type="domain" description="Carboxylesterase type B" evidence="8">
    <location>
        <begin position="37"/>
        <end position="551"/>
    </location>
</feature>
<dbReference type="GO" id="GO:0052689">
    <property type="term" value="F:carboxylic ester hydrolase activity"/>
    <property type="evidence" value="ECO:0007669"/>
    <property type="project" value="UniProtKB-KW"/>
</dbReference>
<reference evidence="9" key="2">
    <citation type="journal article" date="2015" name="Gigascience">
        <title>Reconstructing a comprehensive transcriptome assembly of a white-pupal translocated strain of the pest fruit fly Bactrocera cucurbitae.</title>
        <authorList>
            <person name="Sim S.B."/>
            <person name="Calla B."/>
            <person name="Hall B."/>
            <person name="DeRego T."/>
            <person name="Geib S.M."/>
        </authorList>
    </citation>
    <scope>NUCLEOTIDE SEQUENCE</scope>
</reference>
<keyword evidence="5" id="KW-0325">Glycoprotein</keyword>
<dbReference type="PANTHER" id="PTHR43903">
    <property type="entry name" value="NEUROLIGIN"/>
    <property type="match status" value="1"/>
</dbReference>
<sequence length="617" mass="69978">MLQFKIKKSCTFYIKLFISLSVYFLHFLNHIYCLEAPQINLPGQGIIVGTYLKMFRAQNIKAYLGIRYARALRFSPPELDISEWQGILNATKFAPFCWQNPSNVKNTILHELLRNKVIGDHDVTYDEDCLHLNIFVPDGSPGIKGYAVIFWIHPGDFSYGSPIDIEPFQIVFKQKIIVVTFSYRLNIFGFLSTADGEAQGNFGLMDQSAALFWVKKNINHFGGDENKITIMGHSAGAVSVGLHLISDEWSKGGYSAAIMMSGNPITDKVVRDPKVYSESLDSISTLFGCNRRPTSMLLSCLRKVDAKTLITNLPAVEWGPVIDYGLSNTSAHFIKDHPRKIFKEGNFQNVPILIGVTNMEDILNLVDDITNTKLNDDDFFHVVDEITKHDLKANTESDENCTNSQIIIDAITYMYPTQKKGVDVLKKLTNFHTDRMYIAPLFFMADILGKGNKVFAYLFTVRPQTQFIDLPEWVGVPKFYDQIFVWGVPYMNNTNILKEWNSTDKKISDVVMTMWANFAKSTDPIISNVYVKWNSYKAENNTVLIINQNFNSELVNNMLTVRFWNNYYPSLVKFAANCCEVANAGTSIFFKNTLSLTFAYSVGIISGLTVINIFLMK</sequence>
<feature type="transmembrane region" description="Helical" evidence="7">
    <location>
        <begin position="597"/>
        <end position="615"/>
    </location>
</feature>
<dbReference type="EC" id="3.1.1.-" evidence="6"/>
<accession>A0A0A1XM47</accession>
<dbReference type="Pfam" id="PF00135">
    <property type="entry name" value="COesterase"/>
    <property type="match status" value="1"/>
</dbReference>
<keyword evidence="4" id="KW-1015">Disulfide bond</keyword>
<name>A0A0A1XM47_ZEUCU</name>
<keyword evidence="7" id="KW-0472">Membrane</keyword>
<keyword evidence="2" id="KW-0719">Serine esterase</keyword>
<evidence type="ECO:0000256" key="5">
    <source>
        <dbReference type="ARBA" id="ARBA00023180"/>
    </source>
</evidence>
<keyword evidence="3 6" id="KW-0378">Hydrolase</keyword>
<dbReference type="InterPro" id="IPR029058">
    <property type="entry name" value="AB_hydrolase_fold"/>
</dbReference>
<gene>
    <name evidence="9" type="primary">ACHE</name>
    <name evidence="9" type="ORF">g.3897</name>
</gene>
<dbReference type="InterPro" id="IPR019826">
    <property type="entry name" value="Carboxylesterase_B_AS"/>
</dbReference>
<evidence type="ECO:0000256" key="3">
    <source>
        <dbReference type="ARBA" id="ARBA00022801"/>
    </source>
</evidence>
<dbReference type="EMBL" id="GBXI01002639">
    <property type="protein sequence ID" value="JAD11653.1"/>
    <property type="molecule type" value="Transcribed_RNA"/>
</dbReference>
<evidence type="ECO:0000313" key="9">
    <source>
        <dbReference type="EMBL" id="JAD11653.1"/>
    </source>
</evidence>
<proteinExistence type="inferred from homology"/>
<evidence type="ECO:0000256" key="1">
    <source>
        <dbReference type="ARBA" id="ARBA00005964"/>
    </source>
</evidence>
<organism evidence="9">
    <name type="scientific">Zeugodacus cucurbitae</name>
    <name type="common">Melon fruit fly</name>
    <name type="synonym">Bactrocera cucurbitae</name>
    <dbReference type="NCBI Taxonomy" id="28588"/>
    <lineage>
        <taxon>Eukaryota</taxon>
        <taxon>Metazoa</taxon>
        <taxon>Ecdysozoa</taxon>
        <taxon>Arthropoda</taxon>
        <taxon>Hexapoda</taxon>
        <taxon>Insecta</taxon>
        <taxon>Pterygota</taxon>
        <taxon>Neoptera</taxon>
        <taxon>Endopterygota</taxon>
        <taxon>Diptera</taxon>
        <taxon>Brachycera</taxon>
        <taxon>Muscomorpha</taxon>
        <taxon>Tephritoidea</taxon>
        <taxon>Tephritidae</taxon>
        <taxon>Zeugodacus</taxon>
        <taxon>Zeugodacus</taxon>
    </lineage>
</organism>
<reference evidence="9" key="1">
    <citation type="submission" date="2014-11" db="EMBL/GenBank/DDBJ databases">
        <authorList>
            <person name="Geib S."/>
        </authorList>
    </citation>
    <scope>NUCLEOTIDE SEQUENCE</scope>
</reference>
<dbReference type="GeneID" id="105213418"/>